<gene>
    <name evidence="2" type="ORF">WR25_20016</name>
</gene>
<evidence type="ECO:0000313" key="3">
    <source>
        <dbReference type="Proteomes" id="UP000218231"/>
    </source>
</evidence>
<comment type="caution">
    <text evidence="2">The sequence shown here is derived from an EMBL/GenBank/DDBJ whole genome shotgun (WGS) entry which is preliminary data.</text>
</comment>
<evidence type="ECO:0000256" key="1">
    <source>
        <dbReference type="SAM" id="MobiDB-lite"/>
    </source>
</evidence>
<name>A0A2A2JTZ5_9BILA</name>
<sequence length="239" mass="26803">MQPCPGFDNWDEEPEAAAVRQRLRETRIRSLASNEQAVANRSREERRPIHPVAPPKSAESLDFLRSSSSISSDNDDSLNDNFTSSSDSSFSSSASSSLASSPSFSSPESDMILESWESSSIESSSRWSNYSSLSEFEDPDVDPMAGPAVLNALRSGFEPRPPPSSDYIERVREQIKTSLFLTAISYLRPMRIMSEEEFAKLSFPCEVVDDEKESKQAQEDQNPKQQPEQDKNEKHKHSE</sequence>
<protein>
    <submittedName>
        <fullName evidence="2">Uncharacterized protein</fullName>
    </submittedName>
</protein>
<dbReference type="Proteomes" id="UP000218231">
    <property type="component" value="Unassembled WGS sequence"/>
</dbReference>
<feature type="compositionally biased region" description="Low complexity" evidence="1">
    <location>
        <begin position="57"/>
        <end position="72"/>
    </location>
</feature>
<dbReference type="AlphaFoldDB" id="A0A2A2JTZ5"/>
<dbReference type="EMBL" id="LIAE01010219">
    <property type="protein sequence ID" value="PAV65143.1"/>
    <property type="molecule type" value="Genomic_DNA"/>
</dbReference>
<feature type="compositionally biased region" description="Low complexity" evidence="1">
    <location>
        <begin position="79"/>
        <end position="109"/>
    </location>
</feature>
<organism evidence="2 3">
    <name type="scientific">Diploscapter pachys</name>
    <dbReference type="NCBI Taxonomy" id="2018661"/>
    <lineage>
        <taxon>Eukaryota</taxon>
        <taxon>Metazoa</taxon>
        <taxon>Ecdysozoa</taxon>
        <taxon>Nematoda</taxon>
        <taxon>Chromadorea</taxon>
        <taxon>Rhabditida</taxon>
        <taxon>Rhabditina</taxon>
        <taxon>Rhabditomorpha</taxon>
        <taxon>Rhabditoidea</taxon>
        <taxon>Rhabditidae</taxon>
        <taxon>Diploscapter</taxon>
    </lineage>
</organism>
<proteinExistence type="predicted"/>
<evidence type="ECO:0000313" key="2">
    <source>
        <dbReference type="EMBL" id="PAV65143.1"/>
    </source>
</evidence>
<reference evidence="2 3" key="1">
    <citation type="journal article" date="2017" name="Curr. Biol.">
        <title>Genome architecture and evolution of a unichromosomal asexual nematode.</title>
        <authorList>
            <person name="Fradin H."/>
            <person name="Zegar C."/>
            <person name="Gutwein M."/>
            <person name="Lucas J."/>
            <person name="Kovtun M."/>
            <person name="Corcoran D."/>
            <person name="Baugh L.R."/>
            <person name="Kiontke K."/>
            <person name="Gunsalus K."/>
            <person name="Fitch D.H."/>
            <person name="Piano F."/>
        </authorList>
    </citation>
    <scope>NUCLEOTIDE SEQUENCE [LARGE SCALE GENOMIC DNA]</scope>
    <source>
        <strain evidence="2">PF1309</strain>
    </source>
</reference>
<accession>A0A2A2JTZ5</accession>
<feature type="region of interest" description="Disordered" evidence="1">
    <location>
        <begin position="209"/>
        <end position="239"/>
    </location>
</feature>
<feature type="region of interest" description="Disordered" evidence="1">
    <location>
        <begin position="1"/>
        <end position="109"/>
    </location>
</feature>
<keyword evidence="3" id="KW-1185">Reference proteome</keyword>
<feature type="compositionally biased region" description="Basic and acidic residues" evidence="1">
    <location>
        <begin position="212"/>
        <end position="233"/>
    </location>
</feature>